<evidence type="ECO:0000313" key="3">
    <source>
        <dbReference type="Proteomes" id="UP000663918"/>
    </source>
</evidence>
<dbReference type="PANTHER" id="PTHR11236:SF9">
    <property type="entry name" value="ANTHRANILATE SYNTHASE COMPONENT 1"/>
    <property type="match status" value="1"/>
</dbReference>
<accession>A0A975GY69</accession>
<organism evidence="2 3">
    <name type="scientific">Brevundimonas goettingensis</name>
    <dbReference type="NCBI Taxonomy" id="2774190"/>
    <lineage>
        <taxon>Bacteria</taxon>
        <taxon>Pseudomonadati</taxon>
        <taxon>Pseudomonadota</taxon>
        <taxon>Alphaproteobacteria</taxon>
        <taxon>Caulobacterales</taxon>
        <taxon>Caulobacteraceae</taxon>
        <taxon>Brevundimonas</taxon>
    </lineage>
</organism>
<dbReference type="InterPro" id="IPR015890">
    <property type="entry name" value="Chorismate_C"/>
</dbReference>
<dbReference type="PANTHER" id="PTHR11236">
    <property type="entry name" value="AMINOBENZOATE/ANTHRANILATE SYNTHASE"/>
    <property type="match status" value="1"/>
</dbReference>
<dbReference type="Proteomes" id="UP000663918">
    <property type="component" value="Chromosome"/>
</dbReference>
<protein>
    <submittedName>
        <fullName evidence="2">Chorismate-binding protein</fullName>
    </submittedName>
</protein>
<dbReference type="Pfam" id="PF00425">
    <property type="entry name" value="Chorismate_bind"/>
    <property type="match status" value="1"/>
</dbReference>
<dbReference type="Gene3D" id="3.60.120.10">
    <property type="entry name" value="Anthranilate synthase"/>
    <property type="match status" value="1"/>
</dbReference>
<dbReference type="InterPro" id="IPR019999">
    <property type="entry name" value="Anth_synth_I-like"/>
</dbReference>
<keyword evidence="3" id="KW-1185">Reference proteome</keyword>
<name>A0A975GY69_9CAUL</name>
<evidence type="ECO:0000259" key="1">
    <source>
        <dbReference type="Pfam" id="PF00425"/>
    </source>
</evidence>
<dbReference type="KEGG" id="bgoe:IFJ75_19075"/>
<reference evidence="2" key="1">
    <citation type="submission" date="2020-09" db="EMBL/GenBank/DDBJ databases">
        <title>Brevundimonas sp. LVF2 isolated from a puddle in Goettingen, Germany.</title>
        <authorList>
            <person name="Friedrich I."/>
            <person name="Klassen A."/>
            <person name="Hannes N."/>
            <person name="Schneider D."/>
            <person name="Hertel R."/>
            <person name="Daniel R."/>
        </authorList>
    </citation>
    <scope>NUCLEOTIDE SEQUENCE</scope>
    <source>
        <strain evidence="2">LVF2</strain>
    </source>
</reference>
<dbReference type="InterPro" id="IPR005801">
    <property type="entry name" value="ADC_synthase"/>
</dbReference>
<dbReference type="GO" id="GO:0000162">
    <property type="term" value="P:L-tryptophan biosynthetic process"/>
    <property type="evidence" value="ECO:0007669"/>
    <property type="project" value="TreeGrafter"/>
</dbReference>
<evidence type="ECO:0000313" key="2">
    <source>
        <dbReference type="EMBL" id="QTC91270.1"/>
    </source>
</evidence>
<dbReference type="EMBL" id="CP062222">
    <property type="protein sequence ID" value="QTC91270.1"/>
    <property type="molecule type" value="Genomic_DNA"/>
</dbReference>
<dbReference type="AlphaFoldDB" id="A0A975GY69"/>
<dbReference type="SUPFAM" id="SSF56322">
    <property type="entry name" value="ADC synthase"/>
    <property type="match status" value="1"/>
</dbReference>
<feature type="domain" description="Chorismate-utilising enzyme C-terminal" evidence="1">
    <location>
        <begin position="179"/>
        <end position="442"/>
    </location>
</feature>
<dbReference type="PRINTS" id="PR00095">
    <property type="entry name" value="ANTSNTHASEI"/>
</dbReference>
<dbReference type="RefSeq" id="WP_207870416.1">
    <property type="nucleotide sequence ID" value="NZ_CP062222.1"/>
</dbReference>
<gene>
    <name evidence="2" type="ORF">IFJ75_19075</name>
</gene>
<proteinExistence type="predicted"/>
<sequence length="455" mass="48525">MTQSGPGSAGDRPLRDRPVQTRRFLPWVSPLSVAAAIADRPGALCLLSDPTIPGSRSFIAADPDHVGVLESAPWGELFRPLNAPGWRGGGVVGLASYDAGAREATGSREPVWPDLIMARYPAVAVFDHDTESLTLVGWGRNGREAGQACDEAQIWFDLAWAPDRPAPPATVFSPDAPPRTYRDAVAEVVARIAAGELFQANIARGWSGALNEAADPFDVFLRLTLGDGKGRIAPYGAFWRVGDRALVSNSPELFLALDAATGRIETRPIKGTRPRHPDPAVDALNAAELRASAKDRAENLMIVDLMRNDLARVCRPGSVVVEKLFEIESHPTVHHLVSTVSGTLAPGLGPARVLEATFPPGSITGAPKHQAMKVIASLEPPRGAWCGSLFVIDENDDLTASVLIRTATFEKVEGRWTFRTQAGAGIVADSDPEAELQETEAKISALRAALTGRSA</sequence>